<dbReference type="PANTHER" id="PTHR22642">
    <property type="entry name" value="IMIDAZOLONEPROPIONASE"/>
    <property type="match status" value="1"/>
</dbReference>
<dbReference type="Gene3D" id="3.20.20.140">
    <property type="entry name" value="Metal-dependent hydrolases"/>
    <property type="match status" value="1"/>
</dbReference>
<sequence>MLGISMYSRWLVICGCLLTLPALAVEADYVLRGGAVYTVDEARPWASAVAVAGKRIVYVGDDTGAADYIGPATEVIDAAGKMVLPGFIDSHVHPIWGGKTFTEVNLGEAGSAADVGGALRRYREANPGARYITGGGWVRENFGESSPRREWIDAAVGDIPVLLHDHFGHTALANSAALSLAGVDASTPDPAGGHFERDPRTGEPTGLIHEDAAIGLVADRIVRDPEAAYANALKQALAYLNSNGITSFLTAYAVGDPLGQAFVDLYERGELSARTTLSFKVSGEVPVDALIPALRKRRAELERYDPAFIRADRAKLFLDGVVLSHTAAMLAPYAGEFGAYDSEGYLFDGDQLRRYCAALNEADFGLHFHTVGDGAARQALDAVAYLRENQGELARRPTISHLTVVSPRDYARFATLGVVANAQLFWGKHQEIIARVEDYLGPRRKGHIYPYGSIARAGGTLAAGSDWPVSTANPFWAMAVAATRPYVGLNAGGDNPLAGWDPATDAAWLPEHRVDVATMIRAYTIEGARLQLRDDQVGSLEVGKLADLVVVDRNILDIPVAQLPRTRVLLTMVDGRIVYPRPR</sequence>
<feature type="chain" id="PRO_5037922398" evidence="1">
    <location>
        <begin position="25"/>
        <end position="583"/>
    </location>
</feature>
<dbReference type="Gene3D" id="2.30.40.10">
    <property type="entry name" value="Urease, subunit C, domain 1"/>
    <property type="match status" value="1"/>
</dbReference>
<dbReference type="SUPFAM" id="SSF51338">
    <property type="entry name" value="Composite domain of metallo-dependent hydrolases"/>
    <property type="match status" value="1"/>
</dbReference>
<keyword evidence="4" id="KW-1185">Reference proteome</keyword>
<dbReference type="Pfam" id="PF07969">
    <property type="entry name" value="Amidohydro_3"/>
    <property type="match status" value="1"/>
</dbReference>
<protein>
    <submittedName>
        <fullName evidence="3">Amidohydrolase</fullName>
    </submittedName>
</protein>
<comment type="caution">
    <text evidence="3">The sequence shown here is derived from an EMBL/GenBank/DDBJ whole genome shotgun (WGS) entry which is preliminary data.</text>
</comment>
<feature type="domain" description="Amidohydrolase 3" evidence="2">
    <location>
        <begin position="74"/>
        <end position="579"/>
    </location>
</feature>
<dbReference type="InterPro" id="IPR013108">
    <property type="entry name" value="Amidohydro_3"/>
</dbReference>
<evidence type="ECO:0000313" key="3">
    <source>
        <dbReference type="EMBL" id="MBN7795458.1"/>
    </source>
</evidence>
<dbReference type="Gene3D" id="3.10.310.70">
    <property type="match status" value="1"/>
</dbReference>
<dbReference type="InterPro" id="IPR033932">
    <property type="entry name" value="YtcJ-like"/>
</dbReference>
<evidence type="ECO:0000313" key="4">
    <source>
        <dbReference type="Proteomes" id="UP000664303"/>
    </source>
</evidence>
<dbReference type="GO" id="GO:0016810">
    <property type="term" value="F:hydrolase activity, acting on carbon-nitrogen (but not peptide) bonds"/>
    <property type="evidence" value="ECO:0007669"/>
    <property type="project" value="InterPro"/>
</dbReference>
<dbReference type="PANTHER" id="PTHR22642:SF2">
    <property type="entry name" value="PROTEIN LONG AFTER FAR-RED 3"/>
    <property type="match status" value="1"/>
</dbReference>
<proteinExistence type="predicted"/>
<reference evidence="3" key="1">
    <citation type="submission" date="2021-02" db="EMBL/GenBank/DDBJ databases">
        <title>PHA producing bacteria isolated from coastal sediment in Guangdong, Shenzhen.</title>
        <authorList>
            <person name="Zheng W."/>
            <person name="Yu S."/>
            <person name="Huang Y."/>
        </authorList>
    </citation>
    <scope>NUCLEOTIDE SEQUENCE</scope>
    <source>
        <strain evidence="3">TN14-10</strain>
    </source>
</reference>
<dbReference type="RefSeq" id="WP_206558910.1">
    <property type="nucleotide sequence ID" value="NZ_JAFKCZ010000002.1"/>
</dbReference>
<dbReference type="SUPFAM" id="SSF51556">
    <property type="entry name" value="Metallo-dependent hydrolases"/>
    <property type="match status" value="1"/>
</dbReference>
<gene>
    <name evidence="3" type="ORF">JYP50_02575</name>
</gene>
<dbReference type="CDD" id="cd01300">
    <property type="entry name" value="YtcJ_like"/>
    <property type="match status" value="1"/>
</dbReference>
<evidence type="ECO:0000259" key="2">
    <source>
        <dbReference type="Pfam" id="PF07969"/>
    </source>
</evidence>
<evidence type="ECO:0000256" key="1">
    <source>
        <dbReference type="SAM" id="SignalP"/>
    </source>
</evidence>
<keyword evidence="1" id="KW-0732">Signal</keyword>
<organism evidence="3 4">
    <name type="scientific">Parahaliea mediterranea</name>
    <dbReference type="NCBI Taxonomy" id="651086"/>
    <lineage>
        <taxon>Bacteria</taxon>
        <taxon>Pseudomonadati</taxon>
        <taxon>Pseudomonadota</taxon>
        <taxon>Gammaproteobacteria</taxon>
        <taxon>Cellvibrionales</taxon>
        <taxon>Halieaceae</taxon>
        <taxon>Parahaliea</taxon>
    </lineage>
</organism>
<name>A0A939DC09_9GAMM</name>
<dbReference type="Proteomes" id="UP000664303">
    <property type="component" value="Unassembled WGS sequence"/>
</dbReference>
<dbReference type="InterPro" id="IPR032466">
    <property type="entry name" value="Metal_Hydrolase"/>
</dbReference>
<dbReference type="EMBL" id="JAFKCZ010000002">
    <property type="protein sequence ID" value="MBN7795458.1"/>
    <property type="molecule type" value="Genomic_DNA"/>
</dbReference>
<accession>A0A939DC09</accession>
<feature type="signal peptide" evidence="1">
    <location>
        <begin position="1"/>
        <end position="24"/>
    </location>
</feature>
<dbReference type="AlphaFoldDB" id="A0A939DC09"/>
<dbReference type="InterPro" id="IPR011059">
    <property type="entry name" value="Metal-dep_hydrolase_composite"/>
</dbReference>